<dbReference type="AlphaFoldDB" id="A0A1M6KZC4"/>
<keyword evidence="2" id="KW-1185">Reference proteome</keyword>
<dbReference type="Proteomes" id="UP000184314">
    <property type="component" value="Unassembled WGS sequence"/>
</dbReference>
<evidence type="ECO:0000313" key="2">
    <source>
        <dbReference type="Proteomes" id="UP000184314"/>
    </source>
</evidence>
<protein>
    <submittedName>
        <fullName evidence="1">Uncharacterized protein</fullName>
    </submittedName>
</protein>
<organism evidence="1 2">
    <name type="scientific">Maribacter aquivivus</name>
    <dbReference type="NCBI Taxonomy" id="228958"/>
    <lineage>
        <taxon>Bacteria</taxon>
        <taxon>Pseudomonadati</taxon>
        <taxon>Bacteroidota</taxon>
        <taxon>Flavobacteriia</taxon>
        <taxon>Flavobacteriales</taxon>
        <taxon>Flavobacteriaceae</taxon>
        <taxon>Maribacter</taxon>
    </lineage>
</organism>
<sequence length="185" mass="20428">MFKIIQFIAKYLKIFFFGIIPFLLLSGGSKGDLESVKVEKGTCSFNIESELSFHLNGKATFSKKIEQDKLGNTIDNLLLSFTTVIGGEKQTLEFIIASRTKVNHGIPVGVYKVKNLDRLLNKFDGVYGFADFGGISELPFFIRSGDVTIIESFSNNVNGKLEVQLENANGESLNVQGSFNADIKL</sequence>
<name>A0A1M6KZC4_9FLAO</name>
<gene>
    <name evidence="1" type="ORF">SAMN04488007_0971</name>
</gene>
<accession>A0A1M6KZC4</accession>
<dbReference type="EMBL" id="FQZX01000001">
    <property type="protein sequence ID" value="SHJ64343.1"/>
    <property type="molecule type" value="Genomic_DNA"/>
</dbReference>
<reference evidence="2" key="1">
    <citation type="submission" date="2016-11" db="EMBL/GenBank/DDBJ databases">
        <authorList>
            <person name="Varghese N."/>
            <person name="Submissions S."/>
        </authorList>
    </citation>
    <scope>NUCLEOTIDE SEQUENCE [LARGE SCALE GENOMIC DNA]</scope>
    <source>
        <strain evidence="2">DSM 16478</strain>
    </source>
</reference>
<proteinExistence type="predicted"/>
<evidence type="ECO:0000313" key="1">
    <source>
        <dbReference type="EMBL" id="SHJ64343.1"/>
    </source>
</evidence>